<dbReference type="Pfam" id="PF00672">
    <property type="entry name" value="HAMP"/>
    <property type="match status" value="1"/>
</dbReference>
<evidence type="ECO:0000313" key="9">
    <source>
        <dbReference type="Proteomes" id="UP000663508"/>
    </source>
</evidence>
<dbReference type="CDD" id="cd06225">
    <property type="entry name" value="HAMP"/>
    <property type="match status" value="1"/>
</dbReference>
<evidence type="ECO:0008006" key="10">
    <source>
        <dbReference type="Google" id="ProtNLM"/>
    </source>
</evidence>
<evidence type="ECO:0000256" key="4">
    <source>
        <dbReference type="SAM" id="Coils"/>
    </source>
</evidence>
<feature type="region of interest" description="Disordered" evidence="5">
    <location>
        <begin position="483"/>
        <end position="533"/>
    </location>
</feature>
<dbReference type="PANTHER" id="PTHR43531">
    <property type="entry name" value="PROTEIN ICFG"/>
    <property type="match status" value="1"/>
</dbReference>
<evidence type="ECO:0000313" key="8">
    <source>
        <dbReference type="EMBL" id="BCM84384.1"/>
    </source>
</evidence>
<protein>
    <recommendedName>
        <fullName evidence="10">Chemotaxis protein</fullName>
    </recommendedName>
</protein>
<dbReference type="InterPro" id="IPR003660">
    <property type="entry name" value="HAMP_dom"/>
</dbReference>
<dbReference type="PROSITE" id="PS50111">
    <property type="entry name" value="CHEMOTAXIS_TRANSDUC_2"/>
    <property type="match status" value="1"/>
</dbReference>
<evidence type="ECO:0000259" key="7">
    <source>
        <dbReference type="PROSITE" id="PS50885"/>
    </source>
</evidence>
<evidence type="ECO:0000256" key="3">
    <source>
        <dbReference type="PROSITE-ProRule" id="PRU00284"/>
    </source>
</evidence>
<dbReference type="Pfam" id="PF00015">
    <property type="entry name" value="MCPsignal"/>
    <property type="match status" value="1"/>
</dbReference>
<feature type="domain" description="HAMP" evidence="7">
    <location>
        <begin position="416"/>
        <end position="466"/>
    </location>
</feature>
<evidence type="ECO:0000259" key="6">
    <source>
        <dbReference type="PROSITE" id="PS50111"/>
    </source>
</evidence>
<dbReference type="InterPro" id="IPR004089">
    <property type="entry name" value="MCPsignal_dom"/>
</dbReference>
<evidence type="ECO:0000256" key="5">
    <source>
        <dbReference type="SAM" id="MobiDB-lite"/>
    </source>
</evidence>
<dbReference type="GO" id="GO:0007165">
    <property type="term" value="P:signal transduction"/>
    <property type="evidence" value="ECO:0007669"/>
    <property type="project" value="UniProtKB-KW"/>
</dbReference>
<dbReference type="GO" id="GO:0005886">
    <property type="term" value="C:plasma membrane"/>
    <property type="evidence" value="ECO:0007669"/>
    <property type="project" value="TreeGrafter"/>
</dbReference>
<feature type="compositionally biased region" description="Polar residues" evidence="5">
    <location>
        <begin position="514"/>
        <end position="529"/>
    </location>
</feature>
<dbReference type="SMART" id="SM00304">
    <property type="entry name" value="HAMP"/>
    <property type="match status" value="2"/>
</dbReference>
<dbReference type="KEGG" id="mind:mvi_28450"/>
<feature type="compositionally biased region" description="Low complexity" evidence="5">
    <location>
        <begin position="483"/>
        <end position="512"/>
    </location>
</feature>
<dbReference type="Proteomes" id="UP000663508">
    <property type="component" value="Chromosome"/>
</dbReference>
<name>A0A8H8WUB8_9HYPH</name>
<dbReference type="AlphaFoldDB" id="A0A8H8WUB8"/>
<dbReference type="InterPro" id="IPR024478">
    <property type="entry name" value="HlyB_4HB_MCP"/>
</dbReference>
<dbReference type="SMART" id="SM00283">
    <property type="entry name" value="MA"/>
    <property type="match status" value="1"/>
</dbReference>
<dbReference type="SUPFAM" id="SSF58104">
    <property type="entry name" value="Methyl-accepting chemotaxis protein (MCP) signaling domain"/>
    <property type="match status" value="1"/>
</dbReference>
<gene>
    <name evidence="8" type="ORF">mvi_28450</name>
</gene>
<dbReference type="PANTHER" id="PTHR43531:SF11">
    <property type="entry name" value="METHYL-ACCEPTING CHEMOTAXIS PROTEIN 3"/>
    <property type="match status" value="1"/>
</dbReference>
<keyword evidence="4" id="KW-0175">Coiled coil</keyword>
<feature type="domain" description="HAMP" evidence="7">
    <location>
        <begin position="336"/>
        <end position="388"/>
    </location>
</feature>
<evidence type="ECO:0000256" key="2">
    <source>
        <dbReference type="ARBA" id="ARBA00029447"/>
    </source>
</evidence>
<dbReference type="Gene3D" id="1.10.287.950">
    <property type="entry name" value="Methyl-accepting chemotaxis protein"/>
    <property type="match status" value="1"/>
</dbReference>
<dbReference type="GO" id="GO:0004888">
    <property type="term" value="F:transmembrane signaling receptor activity"/>
    <property type="evidence" value="ECO:0007669"/>
    <property type="project" value="InterPro"/>
</dbReference>
<accession>A0A8H8WUB8</accession>
<dbReference type="GO" id="GO:0006935">
    <property type="term" value="P:chemotaxis"/>
    <property type="evidence" value="ECO:0007669"/>
    <property type="project" value="UniProtKB-KW"/>
</dbReference>
<dbReference type="Pfam" id="PF12729">
    <property type="entry name" value="4HB_MCP_1"/>
    <property type="match status" value="1"/>
</dbReference>
<dbReference type="PROSITE" id="PS50885">
    <property type="entry name" value="HAMP"/>
    <property type="match status" value="2"/>
</dbReference>
<organism evidence="8 9">
    <name type="scientific">Methylobacterium indicum</name>
    <dbReference type="NCBI Taxonomy" id="1775910"/>
    <lineage>
        <taxon>Bacteria</taxon>
        <taxon>Pseudomonadati</taxon>
        <taxon>Pseudomonadota</taxon>
        <taxon>Alphaproteobacteria</taxon>
        <taxon>Hyphomicrobiales</taxon>
        <taxon>Methylobacteriaceae</taxon>
        <taxon>Methylobacterium</taxon>
    </lineage>
</organism>
<keyword evidence="3" id="KW-0807">Transducer</keyword>
<dbReference type="Gene3D" id="6.10.340.10">
    <property type="match status" value="1"/>
</dbReference>
<dbReference type="RefSeq" id="WP_207183242.1">
    <property type="nucleotide sequence ID" value="NZ_AP024145.1"/>
</dbReference>
<evidence type="ECO:0000256" key="1">
    <source>
        <dbReference type="ARBA" id="ARBA00022500"/>
    </source>
</evidence>
<dbReference type="InterPro" id="IPR004090">
    <property type="entry name" value="Chemotax_Me-accpt_rcpt"/>
</dbReference>
<reference evidence="8" key="1">
    <citation type="submission" date="2020-11" db="EMBL/GenBank/DDBJ databases">
        <title>Complete genome sequence of a novel pathogenic Methylobacterium strain isolated from rice in Vietnam.</title>
        <authorList>
            <person name="Lai K."/>
            <person name="Okazaki S."/>
            <person name="Higashi K."/>
            <person name="Mori H."/>
            <person name="Toyoda A."/>
            <person name="Kurokawa K."/>
        </authorList>
    </citation>
    <scope>NUCLEOTIDE SEQUENCE</scope>
    <source>
        <strain evidence="8">VL1</strain>
    </source>
</reference>
<proteinExistence type="inferred from homology"/>
<dbReference type="EMBL" id="AP024145">
    <property type="protein sequence ID" value="BCM84384.1"/>
    <property type="molecule type" value="Genomic_DNA"/>
</dbReference>
<feature type="region of interest" description="Disordered" evidence="5">
    <location>
        <begin position="737"/>
        <end position="769"/>
    </location>
</feature>
<sequence>MKLTIKSKLGGAFGFVLILSAGAGVLSYVKLSELAATEQDLVARGMRISEISDLQNILNATARTEKHLVLESDPQRIEAYNQELVQRRKDLERAKSAVEQNATGEDRRKLDEARESLATYAKLQEQTAKLATLNSNFRAFQLFDRETADLQQRLPALNDAVTAELAKPDAADAQVRAALTFSRTYAAWLNYSRSFAFMLSAGSPGELQDLVQASARHEAVFAAALAALKPVAAAAGARGQEIVGLYETGFSIARRAVAVAAEGGNLKAQAITMGEGRTQLLATVKAFDDYAGIIKGQMTGAARAALAEADGAKTLLVAILLSSCLIGAGAALAISLSIGRGLGRAVGLADAVARGDLDQTIVVTSRDEIGDLTAAMARMTANLKATADLADEVARGNLSVDAKPMSDKDTMGLALGRMIANLRATAAVAEAIAAGDLTVEAKPVSDKDAMGLALQTMLSRLRSIVSEALAAAGNVSAGSQELSASAEQLSQGSSEQASSTEEASASMEEMAANVRQNAENASQTETIARQSARDAEASGAAVGRAVEAMQTIAQKITIVQEIARQTDLLALNAAVEAARAGEHGRGFAVVASEVRKLAERSQTAAAEIGTLSADSVKVAREAGEMLGRLVPDIKRTAGLVEEITAACREQDVGSAQINQAIQQLDKVTQQNASASEQVSATSEELAAQAEQLQATIAYFRIGESGAEMEAGIGQLRSTAARMAAPVKAKATFKVAAKAGRPAQPRRAPSGGFAFDMDDDEDDAAFKRSA</sequence>
<feature type="coiled-coil region" evidence="4">
    <location>
        <begin position="657"/>
        <end position="695"/>
    </location>
</feature>
<comment type="similarity">
    <text evidence="2">Belongs to the methyl-accepting chemotaxis (MCP) protein family.</text>
</comment>
<keyword evidence="1" id="KW-0145">Chemotaxis</keyword>
<dbReference type="PRINTS" id="PR00260">
    <property type="entry name" value="CHEMTRNSDUCR"/>
</dbReference>
<dbReference type="InterPro" id="IPR051310">
    <property type="entry name" value="MCP_chemotaxis"/>
</dbReference>
<feature type="domain" description="Methyl-accepting transducer" evidence="6">
    <location>
        <begin position="471"/>
        <end position="686"/>
    </location>
</feature>